<reference evidence="1 2" key="1">
    <citation type="journal article" date="2023" name="Microorganisms">
        <title>Thiorhodovibrio frisius and Trv. litoralis spp. nov., Two Novel Members from a Clade of Fastidious Purple Sulfur Bacteria That Exhibit Unique Red-Shifted Light-Harvesting Capabilities.</title>
        <authorList>
            <person name="Methner A."/>
            <person name="Kuzyk S.B."/>
            <person name="Petersen J."/>
            <person name="Bauer S."/>
            <person name="Brinkmann H."/>
            <person name="Sichau K."/>
            <person name="Wanner G."/>
            <person name="Wolf J."/>
            <person name="Neumann-Schaal M."/>
            <person name="Henke P."/>
            <person name="Tank M."/>
            <person name="Sproer C."/>
            <person name="Bunk B."/>
            <person name="Overmann J."/>
        </authorList>
    </citation>
    <scope>NUCLEOTIDE SEQUENCE [LARGE SCALE GENOMIC DNA]</scope>
    <source>
        <strain evidence="1 2">DSM 6702</strain>
    </source>
</reference>
<evidence type="ECO:0000313" key="2">
    <source>
        <dbReference type="Proteomes" id="UP001432180"/>
    </source>
</evidence>
<gene>
    <name evidence="1" type="ORF">Thiowin_03925</name>
</gene>
<keyword evidence="2" id="KW-1185">Reference proteome</keyword>
<proteinExistence type="predicted"/>
<dbReference type="Pfam" id="PF04107">
    <property type="entry name" value="GCS2"/>
    <property type="match status" value="1"/>
</dbReference>
<sequence>MGQDITDSRFKPSDFAEFQRRLEHETDHLARLFAEDGLAAGPRELGVELETYLIDRHGAPADAIESVLAALDDPLVVPELARFNLELNTAPRRLHGNAFSTLGAELDARLARCRQAAAADGARVVAIGILPTLRPDHLVLARMTERERFHALNEQIFSLRGDLPIRVNISGEEQVQLLQPNVMLEAAATAFQIHLKMAAAESARYYNAAKILSAPMVAVGANSPLLFGRELWAESRIPLFEQAVSVGGPALRERFGFGVRYAKGSVMDCFRANVSRYPVLLPELSESPPEALTHLCLHNGTIWRWNRPLIGFEPDGRPHLRLEHRVLSAGPSVADNLANTAFFIGVLHGLAIAEQPPEDRLRFWQAKRNFYRAAQHGLRARLVWRDGAEVPVARLIEDELVPLAREGLTRLGIDRDEVRHWLDIIATRARLGRTGSAWQCAWVARHGPRWEELTLAYLANQECGRPVHEWTLD</sequence>
<organism evidence="1 2">
    <name type="scientific">Thiorhodovibrio winogradskyi</name>
    <dbReference type="NCBI Taxonomy" id="77007"/>
    <lineage>
        <taxon>Bacteria</taxon>
        <taxon>Pseudomonadati</taxon>
        <taxon>Pseudomonadota</taxon>
        <taxon>Gammaproteobacteria</taxon>
        <taxon>Chromatiales</taxon>
        <taxon>Chromatiaceae</taxon>
        <taxon>Thiorhodovibrio</taxon>
    </lineage>
</organism>
<dbReference type="PANTHER" id="PTHR36510">
    <property type="entry name" value="GLUTAMATE--CYSTEINE LIGASE 2-RELATED"/>
    <property type="match status" value="1"/>
</dbReference>
<dbReference type="Proteomes" id="UP001432180">
    <property type="component" value="Chromosome"/>
</dbReference>
<dbReference type="PIRSF" id="PIRSF012666">
    <property type="entry name" value="UCP012666"/>
    <property type="match status" value="1"/>
</dbReference>
<protein>
    <submittedName>
        <fullName evidence="1">Carboxylate-amine ligase</fullName>
    </submittedName>
</protein>
<dbReference type="InterPro" id="IPR014746">
    <property type="entry name" value="Gln_synth/guanido_kin_cat_dom"/>
</dbReference>
<keyword evidence="1" id="KW-0436">Ligase</keyword>
<name>A0ABZ0SE93_9GAMM</name>
<dbReference type="EMBL" id="CP121472">
    <property type="protein sequence ID" value="WPL18834.1"/>
    <property type="molecule type" value="Genomic_DNA"/>
</dbReference>
<dbReference type="InterPro" id="IPR016602">
    <property type="entry name" value="UCP012666"/>
</dbReference>
<dbReference type="PANTHER" id="PTHR36510:SF3">
    <property type="entry name" value="CONSERVED PROTEIN"/>
    <property type="match status" value="1"/>
</dbReference>
<evidence type="ECO:0000313" key="1">
    <source>
        <dbReference type="EMBL" id="WPL18834.1"/>
    </source>
</evidence>
<dbReference type="InterPro" id="IPR006336">
    <property type="entry name" value="GCS2"/>
</dbReference>
<accession>A0ABZ0SE93</accession>
<dbReference type="SUPFAM" id="SSF55931">
    <property type="entry name" value="Glutamine synthetase/guanido kinase"/>
    <property type="match status" value="1"/>
</dbReference>
<dbReference type="Gene3D" id="3.30.590.20">
    <property type="match status" value="1"/>
</dbReference>
<dbReference type="RefSeq" id="WP_328984576.1">
    <property type="nucleotide sequence ID" value="NZ_CP121472.1"/>
</dbReference>
<dbReference type="GO" id="GO:0016874">
    <property type="term" value="F:ligase activity"/>
    <property type="evidence" value="ECO:0007669"/>
    <property type="project" value="UniProtKB-KW"/>
</dbReference>
<dbReference type="InterPro" id="IPR050141">
    <property type="entry name" value="GCL_type2/YbdK_subfam"/>
</dbReference>